<gene>
    <name evidence="2" type="ORF">BOTBODRAFT_65211</name>
</gene>
<protein>
    <submittedName>
        <fullName evidence="2">Uncharacterized protein</fullName>
    </submittedName>
</protein>
<evidence type="ECO:0000313" key="3">
    <source>
        <dbReference type="Proteomes" id="UP000027195"/>
    </source>
</evidence>
<keyword evidence="3" id="KW-1185">Reference proteome</keyword>
<sequence length="639" mass="73533">MPSRHALEIKEIVEEIAFHLVTDTFLGPPAAIIPFLVASRPINVALSYPMNPNFYSRIFRAKFDAAAPIRRYGYDRINAISFADELLRRCKTMRRMKYIVREQSFWVCEEDSIVRDMWTIYLMCIESDGKNRRQLFEYAHVEQYIKLYMDKILSPLMGRSGLPQVTTERSLAIWILWLTTSTDTVTNEDPEMREGVVKLFRPYAFGIYKYDAFHAPWTIFKLPIHSYQKRYLPMLPHYVAHGQPDTNGPLALPTPNDIIDAPQNLYISDLQPKNRTEHVTVYGGTFQMSAPIPSHAAILGISARLQRSTVSADASGLIDDILDDDTMLDHGIKVRIPHLTDSRAYDRQHHRDLACKNPFWSTMAPRCTEPGMFAGDWEGRFGFLDFERFRSMLNGETRAVYDATLADQPQVWRITEHHYVRTPIAQQIQRRSFHSGTDSDPGSPIHMDISDDEGDEDVFLDESEFTPKLEGGPARNAFFPEGCAMKMESDGIVVMVPNKSPVFYKTWRGENWDDRRDHFASPVAEGDAPPVTIHRMPFDPFDEDDLDSDCWNQEFEDIILTGTGHSAWGRFLLKGRVRSYDGMVILMKEYVDPTRQSTWLYRGYITAGGNWIGRWRDTYTPEHLSAYEGIFCVNRRPSS</sequence>
<accession>A0A067MK68</accession>
<dbReference type="OrthoDB" id="434783at2759"/>
<dbReference type="InParanoid" id="A0A067MK68"/>
<dbReference type="STRING" id="930990.A0A067MK68"/>
<reference evidence="3" key="1">
    <citation type="journal article" date="2014" name="Proc. Natl. Acad. Sci. U.S.A.">
        <title>Extensive sampling of basidiomycete genomes demonstrates inadequacy of the white-rot/brown-rot paradigm for wood decay fungi.</title>
        <authorList>
            <person name="Riley R."/>
            <person name="Salamov A.A."/>
            <person name="Brown D.W."/>
            <person name="Nagy L.G."/>
            <person name="Floudas D."/>
            <person name="Held B.W."/>
            <person name="Levasseur A."/>
            <person name="Lombard V."/>
            <person name="Morin E."/>
            <person name="Otillar R."/>
            <person name="Lindquist E.A."/>
            <person name="Sun H."/>
            <person name="LaButti K.M."/>
            <person name="Schmutz J."/>
            <person name="Jabbour D."/>
            <person name="Luo H."/>
            <person name="Baker S.E."/>
            <person name="Pisabarro A.G."/>
            <person name="Walton J.D."/>
            <person name="Blanchette R.A."/>
            <person name="Henrissat B."/>
            <person name="Martin F."/>
            <person name="Cullen D."/>
            <person name="Hibbett D.S."/>
            <person name="Grigoriev I.V."/>
        </authorList>
    </citation>
    <scope>NUCLEOTIDE SEQUENCE [LARGE SCALE GENOMIC DNA]</scope>
    <source>
        <strain evidence="3">FD-172 SS1</strain>
    </source>
</reference>
<feature type="compositionally biased region" description="Polar residues" evidence="1">
    <location>
        <begin position="429"/>
        <end position="440"/>
    </location>
</feature>
<evidence type="ECO:0000256" key="1">
    <source>
        <dbReference type="SAM" id="MobiDB-lite"/>
    </source>
</evidence>
<evidence type="ECO:0000313" key="2">
    <source>
        <dbReference type="EMBL" id="KDQ15929.1"/>
    </source>
</evidence>
<feature type="region of interest" description="Disordered" evidence="1">
    <location>
        <begin position="429"/>
        <end position="453"/>
    </location>
</feature>
<dbReference type="HOGENOM" id="CLU_011151_1_0_1"/>
<dbReference type="Proteomes" id="UP000027195">
    <property type="component" value="Unassembled WGS sequence"/>
</dbReference>
<organism evidence="2 3">
    <name type="scientific">Botryobasidium botryosum (strain FD-172 SS1)</name>
    <dbReference type="NCBI Taxonomy" id="930990"/>
    <lineage>
        <taxon>Eukaryota</taxon>
        <taxon>Fungi</taxon>
        <taxon>Dikarya</taxon>
        <taxon>Basidiomycota</taxon>
        <taxon>Agaricomycotina</taxon>
        <taxon>Agaricomycetes</taxon>
        <taxon>Cantharellales</taxon>
        <taxon>Botryobasidiaceae</taxon>
        <taxon>Botryobasidium</taxon>
    </lineage>
</organism>
<dbReference type="EMBL" id="KL198030">
    <property type="protein sequence ID" value="KDQ15929.1"/>
    <property type="molecule type" value="Genomic_DNA"/>
</dbReference>
<proteinExistence type="predicted"/>
<name>A0A067MK68_BOTB1</name>
<dbReference type="AlphaFoldDB" id="A0A067MK68"/>